<feature type="region of interest" description="Disordered" evidence="1">
    <location>
        <begin position="13"/>
        <end position="64"/>
    </location>
</feature>
<proteinExistence type="predicted"/>
<evidence type="ECO:0000313" key="3">
    <source>
        <dbReference type="Proteomes" id="UP000789396"/>
    </source>
</evidence>
<feature type="compositionally biased region" description="Polar residues" evidence="1">
    <location>
        <begin position="20"/>
        <end position="34"/>
    </location>
</feature>
<dbReference type="Proteomes" id="UP000789396">
    <property type="component" value="Unassembled WGS sequence"/>
</dbReference>
<accession>A0A9N9AA18</accession>
<sequence>MLTLFRKKFELIDHSKSSQDENNQNDDTIVQDNYENYHKNEQANYKSDQSNQSDLVVSLSNHAK</sequence>
<evidence type="ECO:0000313" key="2">
    <source>
        <dbReference type="EMBL" id="CAG8521531.1"/>
    </source>
</evidence>
<feature type="non-terminal residue" evidence="2">
    <location>
        <position position="64"/>
    </location>
</feature>
<dbReference type="EMBL" id="CAJVPZ010002930">
    <property type="protein sequence ID" value="CAG8521531.1"/>
    <property type="molecule type" value="Genomic_DNA"/>
</dbReference>
<organism evidence="2 3">
    <name type="scientific">Racocetra fulgida</name>
    <dbReference type="NCBI Taxonomy" id="60492"/>
    <lineage>
        <taxon>Eukaryota</taxon>
        <taxon>Fungi</taxon>
        <taxon>Fungi incertae sedis</taxon>
        <taxon>Mucoromycota</taxon>
        <taxon>Glomeromycotina</taxon>
        <taxon>Glomeromycetes</taxon>
        <taxon>Diversisporales</taxon>
        <taxon>Gigasporaceae</taxon>
        <taxon>Racocetra</taxon>
    </lineage>
</organism>
<gene>
    <name evidence="2" type="ORF">RFULGI_LOCUS3373</name>
</gene>
<name>A0A9N9AA18_9GLOM</name>
<comment type="caution">
    <text evidence="2">The sequence shown here is derived from an EMBL/GenBank/DDBJ whole genome shotgun (WGS) entry which is preliminary data.</text>
</comment>
<reference evidence="2" key="1">
    <citation type="submission" date="2021-06" db="EMBL/GenBank/DDBJ databases">
        <authorList>
            <person name="Kallberg Y."/>
            <person name="Tangrot J."/>
            <person name="Rosling A."/>
        </authorList>
    </citation>
    <scope>NUCLEOTIDE SEQUENCE</scope>
    <source>
        <strain evidence="2">IN212</strain>
    </source>
</reference>
<protein>
    <submittedName>
        <fullName evidence="2">4506_t:CDS:1</fullName>
    </submittedName>
</protein>
<evidence type="ECO:0000256" key="1">
    <source>
        <dbReference type="SAM" id="MobiDB-lite"/>
    </source>
</evidence>
<feature type="compositionally biased region" description="Polar residues" evidence="1">
    <location>
        <begin position="42"/>
        <end position="64"/>
    </location>
</feature>
<dbReference type="AlphaFoldDB" id="A0A9N9AA18"/>
<keyword evidence="3" id="KW-1185">Reference proteome</keyword>